<dbReference type="GO" id="GO:0005737">
    <property type="term" value="C:cytoplasm"/>
    <property type="evidence" value="ECO:0007669"/>
    <property type="project" value="TreeGrafter"/>
</dbReference>
<dbReference type="GO" id="GO:0007165">
    <property type="term" value="P:signal transduction"/>
    <property type="evidence" value="ECO:0007669"/>
    <property type="project" value="TreeGrafter"/>
</dbReference>
<sequence>MYRYAILTQNISYDSPGLGESNKKRLEQIHNNNLIHRDLHSGNILMGVNGILGSIRIADLGLCRNVDISTDFIYGIIPYVAPEIFKDSSYSQASDVYSFGMLMWEFTSGHRPFFNKSHNQNLIPNIKEVKEQIYKLCWEKENEDQFIQAENLRKTSVQLKFLEEWEGNNYSDYHLEAIYTCRPLNSMISLFELMLIERKEPISEVEGYKSIQENFEI</sequence>
<dbReference type="AlphaFoldDB" id="A0A397HLZ8"/>
<gene>
    <name evidence="2" type="ORF">Glove_326g64</name>
</gene>
<reference evidence="2 3" key="1">
    <citation type="submission" date="2018-08" db="EMBL/GenBank/DDBJ databases">
        <title>Genome and evolution of the arbuscular mycorrhizal fungus Diversispora epigaea (formerly Glomus versiforme) and its bacterial endosymbionts.</title>
        <authorList>
            <person name="Sun X."/>
            <person name="Fei Z."/>
            <person name="Harrison M."/>
        </authorList>
    </citation>
    <scope>NUCLEOTIDE SEQUENCE [LARGE SCALE GENOMIC DNA]</scope>
    <source>
        <strain evidence="2 3">IT104</strain>
    </source>
</reference>
<dbReference type="Pfam" id="PF00069">
    <property type="entry name" value="Pkinase"/>
    <property type="match status" value="1"/>
</dbReference>
<evidence type="ECO:0000313" key="3">
    <source>
        <dbReference type="Proteomes" id="UP000266861"/>
    </source>
</evidence>
<dbReference type="STRING" id="1348612.A0A397HLZ8"/>
<dbReference type="PROSITE" id="PS50011">
    <property type="entry name" value="PROTEIN_KINASE_DOM"/>
    <property type="match status" value="1"/>
</dbReference>
<dbReference type="Proteomes" id="UP000266861">
    <property type="component" value="Unassembled WGS sequence"/>
</dbReference>
<evidence type="ECO:0000259" key="1">
    <source>
        <dbReference type="PROSITE" id="PS50011"/>
    </source>
</evidence>
<dbReference type="EMBL" id="PQFF01000298">
    <property type="protein sequence ID" value="RHZ64175.1"/>
    <property type="molecule type" value="Genomic_DNA"/>
</dbReference>
<dbReference type="InterPro" id="IPR000719">
    <property type="entry name" value="Prot_kinase_dom"/>
</dbReference>
<dbReference type="GO" id="GO:0004672">
    <property type="term" value="F:protein kinase activity"/>
    <property type="evidence" value="ECO:0007669"/>
    <property type="project" value="InterPro"/>
</dbReference>
<dbReference type="OrthoDB" id="10261027at2759"/>
<dbReference type="InterPro" id="IPR050167">
    <property type="entry name" value="Ser_Thr_protein_kinase"/>
</dbReference>
<organism evidence="2 3">
    <name type="scientific">Diversispora epigaea</name>
    <dbReference type="NCBI Taxonomy" id="1348612"/>
    <lineage>
        <taxon>Eukaryota</taxon>
        <taxon>Fungi</taxon>
        <taxon>Fungi incertae sedis</taxon>
        <taxon>Mucoromycota</taxon>
        <taxon>Glomeromycotina</taxon>
        <taxon>Glomeromycetes</taxon>
        <taxon>Diversisporales</taxon>
        <taxon>Diversisporaceae</taxon>
        <taxon>Diversispora</taxon>
    </lineage>
</organism>
<evidence type="ECO:0000313" key="2">
    <source>
        <dbReference type="EMBL" id="RHZ64175.1"/>
    </source>
</evidence>
<accession>A0A397HLZ8</accession>
<dbReference type="InterPro" id="IPR011009">
    <property type="entry name" value="Kinase-like_dom_sf"/>
</dbReference>
<dbReference type="Gene3D" id="1.10.510.10">
    <property type="entry name" value="Transferase(Phosphotransferase) domain 1"/>
    <property type="match status" value="1"/>
</dbReference>
<keyword evidence="3" id="KW-1185">Reference proteome</keyword>
<protein>
    <recommendedName>
        <fullName evidence="1">Protein kinase domain-containing protein</fullName>
    </recommendedName>
</protein>
<dbReference type="SUPFAM" id="SSF56112">
    <property type="entry name" value="Protein kinase-like (PK-like)"/>
    <property type="match status" value="1"/>
</dbReference>
<dbReference type="PANTHER" id="PTHR23257">
    <property type="entry name" value="SERINE-THREONINE PROTEIN KINASE"/>
    <property type="match status" value="1"/>
</dbReference>
<proteinExistence type="predicted"/>
<dbReference type="GO" id="GO:0005524">
    <property type="term" value="F:ATP binding"/>
    <property type="evidence" value="ECO:0007669"/>
    <property type="project" value="InterPro"/>
</dbReference>
<name>A0A397HLZ8_9GLOM</name>
<comment type="caution">
    <text evidence="2">The sequence shown here is derived from an EMBL/GenBank/DDBJ whole genome shotgun (WGS) entry which is preliminary data.</text>
</comment>
<feature type="domain" description="Protein kinase" evidence="1">
    <location>
        <begin position="1"/>
        <end position="217"/>
    </location>
</feature>